<dbReference type="Pfam" id="PF00071">
    <property type="entry name" value="Ras"/>
    <property type="match status" value="1"/>
</dbReference>
<dbReference type="PANTHER" id="PTHR45704">
    <property type="entry name" value="RAS-LIKE FAMILY MEMBER 11"/>
    <property type="match status" value="1"/>
</dbReference>
<dbReference type="SMART" id="SM00175">
    <property type="entry name" value="RAB"/>
    <property type="match status" value="1"/>
</dbReference>
<evidence type="ECO:0000313" key="5">
    <source>
        <dbReference type="EMBL" id="KAF2126295.1"/>
    </source>
</evidence>
<dbReference type="PROSITE" id="PS51419">
    <property type="entry name" value="RAB"/>
    <property type="match status" value="1"/>
</dbReference>
<dbReference type="InterPro" id="IPR001806">
    <property type="entry name" value="Small_GTPase"/>
</dbReference>
<dbReference type="PROSITE" id="PS51421">
    <property type="entry name" value="RAS"/>
    <property type="match status" value="1"/>
</dbReference>
<evidence type="ECO:0000313" key="6">
    <source>
        <dbReference type="Proteomes" id="UP000799771"/>
    </source>
</evidence>
<dbReference type="EMBL" id="ML977514">
    <property type="protein sequence ID" value="KAF2126295.1"/>
    <property type="molecule type" value="Genomic_DNA"/>
</dbReference>
<dbReference type="OrthoDB" id="10002389at2759"/>
<evidence type="ECO:0000256" key="2">
    <source>
        <dbReference type="ARBA" id="ARBA00011984"/>
    </source>
</evidence>
<keyword evidence="6" id="KW-1185">Reference proteome</keyword>
<dbReference type="SMART" id="SM00174">
    <property type="entry name" value="RHO"/>
    <property type="match status" value="1"/>
</dbReference>
<dbReference type="SMART" id="SM00173">
    <property type="entry name" value="RAS"/>
    <property type="match status" value="1"/>
</dbReference>
<proteinExistence type="inferred from homology"/>
<evidence type="ECO:0000256" key="4">
    <source>
        <dbReference type="ARBA" id="ARBA00048098"/>
    </source>
</evidence>
<dbReference type="SUPFAM" id="SSF52540">
    <property type="entry name" value="P-loop containing nucleoside triphosphate hydrolases"/>
    <property type="match status" value="1"/>
</dbReference>
<dbReference type="InterPro" id="IPR051065">
    <property type="entry name" value="Ras-related_GTPase"/>
</dbReference>
<organism evidence="5 6">
    <name type="scientific">Dothidotthia symphoricarpi CBS 119687</name>
    <dbReference type="NCBI Taxonomy" id="1392245"/>
    <lineage>
        <taxon>Eukaryota</taxon>
        <taxon>Fungi</taxon>
        <taxon>Dikarya</taxon>
        <taxon>Ascomycota</taxon>
        <taxon>Pezizomycotina</taxon>
        <taxon>Dothideomycetes</taxon>
        <taxon>Pleosporomycetidae</taxon>
        <taxon>Pleosporales</taxon>
        <taxon>Dothidotthiaceae</taxon>
        <taxon>Dothidotthia</taxon>
    </lineage>
</organism>
<dbReference type="EC" id="3.6.5.2" evidence="2"/>
<dbReference type="Proteomes" id="UP000799771">
    <property type="component" value="Unassembled WGS sequence"/>
</dbReference>
<dbReference type="AlphaFoldDB" id="A0A6A6A548"/>
<dbReference type="Gene3D" id="3.40.50.300">
    <property type="entry name" value="P-loop containing nucleotide triphosphate hydrolases"/>
    <property type="match status" value="1"/>
</dbReference>
<evidence type="ECO:0000256" key="1">
    <source>
        <dbReference type="ARBA" id="ARBA00008344"/>
    </source>
</evidence>
<comment type="similarity">
    <text evidence="1">Belongs to the small GTPase superfamily. Ras family.</text>
</comment>
<gene>
    <name evidence="5" type="ORF">P153DRAFT_399745</name>
</gene>
<dbReference type="GO" id="GO:0003925">
    <property type="term" value="F:G protein activity"/>
    <property type="evidence" value="ECO:0007669"/>
    <property type="project" value="UniProtKB-EC"/>
</dbReference>
<keyword evidence="3 5" id="KW-0378">Hydrolase</keyword>
<dbReference type="InterPro" id="IPR027417">
    <property type="entry name" value="P-loop_NTPase"/>
</dbReference>
<accession>A0A6A6A548</accession>
<comment type="catalytic activity">
    <reaction evidence="4">
        <text>GTP + H2O = GDP + phosphate + H(+)</text>
        <dbReference type="Rhea" id="RHEA:19669"/>
        <dbReference type="ChEBI" id="CHEBI:15377"/>
        <dbReference type="ChEBI" id="CHEBI:15378"/>
        <dbReference type="ChEBI" id="CHEBI:37565"/>
        <dbReference type="ChEBI" id="CHEBI:43474"/>
        <dbReference type="ChEBI" id="CHEBI:58189"/>
        <dbReference type="EC" id="3.6.5.2"/>
    </reaction>
</comment>
<evidence type="ECO:0000256" key="3">
    <source>
        <dbReference type="ARBA" id="ARBA00022801"/>
    </source>
</evidence>
<protein>
    <recommendedName>
        <fullName evidence="2">small monomeric GTPase</fullName>
        <ecNumber evidence="2">3.6.5.2</ecNumber>
    </recommendedName>
</protein>
<dbReference type="RefSeq" id="XP_033520687.1">
    <property type="nucleotide sequence ID" value="XM_033671757.1"/>
</dbReference>
<name>A0A6A6A548_9PLEO</name>
<dbReference type="GeneID" id="54412189"/>
<reference evidence="5" key="1">
    <citation type="journal article" date="2020" name="Stud. Mycol.">
        <title>101 Dothideomycetes genomes: a test case for predicting lifestyles and emergence of pathogens.</title>
        <authorList>
            <person name="Haridas S."/>
            <person name="Albert R."/>
            <person name="Binder M."/>
            <person name="Bloem J."/>
            <person name="Labutti K."/>
            <person name="Salamov A."/>
            <person name="Andreopoulos B."/>
            <person name="Baker S."/>
            <person name="Barry K."/>
            <person name="Bills G."/>
            <person name="Bluhm B."/>
            <person name="Cannon C."/>
            <person name="Castanera R."/>
            <person name="Culley D."/>
            <person name="Daum C."/>
            <person name="Ezra D."/>
            <person name="Gonzalez J."/>
            <person name="Henrissat B."/>
            <person name="Kuo A."/>
            <person name="Liang C."/>
            <person name="Lipzen A."/>
            <person name="Lutzoni F."/>
            <person name="Magnuson J."/>
            <person name="Mondo S."/>
            <person name="Nolan M."/>
            <person name="Ohm R."/>
            <person name="Pangilinan J."/>
            <person name="Park H.-J."/>
            <person name="Ramirez L."/>
            <person name="Alfaro M."/>
            <person name="Sun H."/>
            <person name="Tritt A."/>
            <person name="Yoshinaga Y."/>
            <person name="Zwiers L.-H."/>
            <person name="Turgeon B."/>
            <person name="Goodwin S."/>
            <person name="Spatafora J."/>
            <person name="Crous P."/>
            <person name="Grigoriev I."/>
        </authorList>
    </citation>
    <scope>NUCLEOTIDE SEQUENCE</scope>
    <source>
        <strain evidence="5">CBS 119687</strain>
    </source>
</reference>
<dbReference type="PRINTS" id="PR00449">
    <property type="entry name" value="RASTRNSFRMNG"/>
</dbReference>
<dbReference type="GO" id="GO:0005525">
    <property type="term" value="F:GTP binding"/>
    <property type="evidence" value="ECO:0007669"/>
    <property type="project" value="InterPro"/>
</dbReference>
<sequence length="203" mass="22315">MSPSLLETIASVVVLGESGVGKTCFTDMFLTGKHFTRYDPTLPFSNHRTLPLGTQTWDIYPTDLSSTTLRDPAQSNTEYFQRLLADADGIVLLYDVTDWKSFECVTELAYEAVRTCRGGRPFACVLVGNKVDVLDKGGRRRVGRETAEEWAGERGCGFVEVSCFDGEAVVGALGMMVGRIREEREGEGKKKRSLGGKLRGVFG</sequence>